<dbReference type="CDD" id="cd00167">
    <property type="entry name" value="SANT"/>
    <property type="match status" value="1"/>
</dbReference>
<evidence type="ECO:0008006" key="2">
    <source>
        <dbReference type="Google" id="ProtNLM"/>
    </source>
</evidence>
<organism evidence="1">
    <name type="scientific">Arundo donax</name>
    <name type="common">Giant reed</name>
    <name type="synonym">Donax arundinaceus</name>
    <dbReference type="NCBI Taxonomy" id="35708"/>
    <lineage>
        <taxon>Eukaryota</taxon>
        <taxon>Viridiplantae</taxon>
        <taxon>Streptophyta</taxon>
        <taxon>Embryophyta</taxon>
        <taxon>Tracheophyta</taxon>
        <taxon>Spermatophyta</taxon>
        <taxon>Magnoliopsida</taxon>
        <taxon>Liliopsida</taxon>
        <taxon>Poales</taxon>
        <taxon>Poaceae</taxon>
        <taxon>PACMAD clade</taxon>
        <taxon>Arundinoideae</taxon>
        <taxon>Arundineae</taxon>
        <taxon>Arundo</taxon>
    </lineage>
</organism>
<name>A0A0A9G6Y5_ARUDO</name>
<sequence>MGEEIALSWTDEEEAKFKALAQLNAPSSGRNFWKRLQLLFQPKGRKELVSYYFNCFLLSHRCYRNRIIPKNIDSDDDEET</sequence>
<protein>
    <recommendedName>
        <fullName evidence="2">Myb-like domain-containing protein</fullName>
    </recommendedName>
</protein>
<dbReference type="AlphaFoldDB" id="A0A0A9G6Y5"/>
<accession>A0A0A9G6Y5</accession>
<reference evidence="1" key="2">
    <citation type="journal article" date="2015" name="Data Brief">
        <title>Shoot transcriptome of the giant reed, Arundo donax.</title>
        <authorList>
            <person name="Barrero R.A."/>
            <person name="Guerrero F.D."/>
            <person name="Moolhuijzen P."/>
            <person name="Goolsby J.A."/>
            <person name="Tidwell J."/>
            <person name="Bellgard S.E."/>
            <person name="Bellgard M.I."/>
        </authorList>
    </citation>
    <scope>NUCLEOTIDE SEQUENCE</scope>
    <source>
        <tissue evidence="1">Shoot tissue taken approximately 20 cm above the soil surface</tissue>
    </source>
</reference>
<evidence type="ECO:0000313" key="1">
    <source>
        <dbReference type="EMBL" id="JAE20840.1"/>
    </source>
</evidence>
<proteinExistence type="predicted"/>
<dbReference type="EMBL" id="GBRH01177056">
    <property type="protein sequence ID" value="JAE20840.1"/>
    <property type="molecule type" value="Transcribed_RNA"/>
</dbReference>
<dbReference type="PANTHER" id="PTHR46872:SF10">
    <property type="entry name" value="MYB-LIKE DOMAIN-CONTAINING PROTEIN"/>
    <property type="match status" value="1"/>
</dbReference>
<reference evidence="1" key="1">
    <citation type="submission" date="2014-09" db="EMBL/GenBank/DDBJ databases">
        <authorList>
            <person name="Magalhaes I.L.F."/>
            <person name="Oliveira U."/>
            <person name="Santos F.R."/>
            <person name="Vidigal T.H.D.A."/>
            <person name="Brescovit A.D."/>
            <person name="Santos A.J."/>
        </authorList>
    </citation>
    <scope>NUCLEOTIDE SEQUENCE</scope>
    <source>
        <tissue evidence="1">Shoot tissue taken approximately 20 cm above the soil surface</tissue>
    </source>
</reference>
<dbReference type="PANTHER" id="PTHR46872">
    <property type="entry name" value="DNA BINDING PROTEIN"/>
    <property type="match status" value="1"/>
</dbReference>
<dbReference type="InterPro" id="IPR001005">
    <property type="entry name" value="SANT/Myb"/>
</dbReference>